<evidence type="ECO:0000256" key="3">
    <source>
        <dbReference type="ARBA" id="ARBA00022478"/>
    </source>
</evidence>
<evidence type="ECO:0000256" key="5">
    <source>
        <dbReference type="ARBA" id="ARBA00023242"/>
    </source>
</evidence>
<proteinExistence type="inferred from homology"/>
<dbReference type="GO" id="GO:0000428">
    <property type="term" value="C:DNA-directed RNA polymerase complex"/>
    <property type="evidence" value="ECO:0007669"/>
    <property type="project" value="UniProtKB-KW"/>
</dbReference>
<reference evidence="6 7" key="1">
    <citation type="submission" date="2024-04" db="EMBL/GenBank/DDBJ databases">
        <title>Tritrichomonas musculus Genome.</title>
        <authorList>
            <person name="Alves-Ferreira E."/>
            <person name="Grigg M."/>
            <person name="Lorenzi H."/>
            <person name="Galac M."/>
        </authorList>
    </citation>
    <scope>NUCLEOTIDE SEQUENCE [LARGE SCALE GENOMIC DNA]</scope>
    <source>
        <strain evidence="6 7">EAF2021</strain>
    </source>
</reference>
<protein>
    <submittedName>
        <fullName evidence="6">DNA-directed RNA polymerase III subunit RPC6</fullName>
    </submittedName>
</protein>
<name>A0ABR2HWD8_9EUKA</name>
<keyword evidence="5" id="KW-0539">Nucleus</keyword>
<evidence type="ECO:0000256" key="2">
    <source>
        <dbReference type="ARBA" id="ARBA00011038"/>
    </source>
</evidence>
<accession>A0ABR2HWD8</accession>
<evidence type="ECO:0000256" key="1">
    <source>
        <dbReference type="ARBA" id="ARBA00004123"/>
    </source>
</evidence>
<evidence type="ECO:0000313" key="7">
    <source>
        <dbReference type="Proteomes" id="UP001470230"/>
    </source>
</evidence>
<dbReference type="Pfam" id="PF05158">
    <property type="entry name" value="RNA_pol_Rpc34"/>
    <property type="match status" value="1"/>
</dbReference>
<dbReference type="InterPro" id="IPR036390">
    <property type="entry name" value="WH_DNA-bd_sf"/>
</dbReference>
<gene>
    <name evidence="6" type="ORF">M9Y10_016456</name>
</gene>
<comment type="subcellular location">
    <subcellularLocation>
        <location evidence="1">Nucleus</location>
    </subcellularLocation>
</comment>
<dbReference type="InterPro" id="IPR007832">
    <property type="entry name" value="RNA_pol_Rpc34"/>
</dbReference>
<organism evidence="6 7">
    <name type="scientific">Tritrichomonas musculus</name>
    <dbReference type="NCBI Taxonomy" id="1915356"/>
    <lineage>
        <taxon>Eukaryota</taxon>
        <taxon>Metamonada</taxon>
        <taxon>Parabasalia</taxon>
        <taxon>Tritrichomonadida</taxon>
        <taxon>Tritrichomonadidae</taxon>
        <taxon>Tritrichomonas</taxon>
    </lineage>
</organism>
<dbReference type="InterPro" id="IPR016049">
    <property type="entry name" value="RNA_pol_Rpc34-like"/>
</dbReference>
<comment type="similarity">
    <text evidence="2">Belongs to the eukaryotic RPC34/RPC39 RNA polymerase subunit family.</text>
</comment>
<dbReference type="PANTHER" id="PTHR12780">
    <property type="entry name" value="RNA POLYMERASE III DNA DIRECTED , 39KD SUBUNIT-RELATED"/>
    <property type="match status" value="1"/>
</dbReference>
<keyword evidence="3 6" id="KW-0240">DNA-directed RNA polymerase</keyword>
<keyword evidence="4" id="KW-0804">Transcription</keyword>
<comment type="caution">
    <text evidence="6">The sequence shown here is derived from an EMBL/GenBank/DDBJ whole genome shotgun (WGS) entry which is preliminary data.</text>
</comment>
<evidence type="ECO:0000256" key="4">
    <source>
        <dbReference type="ARBA" id="ARBA00023163"/>
    </source>
</evidence>
<dbReference type="EMBL" id="JAPFFF010000021">
    <property type="protein sequence ID" value="KAK8853910.1"/>
    <property type="molecule type" value="Genomic_DNA"/>
</dbReference>
<dbReference type="SUPFAM" id="SSF46785">
    <property type="entry name" value="Winged helix' DNA-binding domain"/>
    <property type="match status" value="1"/>
</dbReference>
<evidence type="ECO:0000313" key="6">
    <source>
        <dbReference type="EMBL" id="KAK8853910.1"/>
    </source>
</evidence>
<keyword evidence="7" id="KW-1185">Reference proteome</keyword>
<dbReference type="InterPro" id="IPR036388">
    <property type="entry name" value="WH-like_DNA-bd_sf"/>
</dbReference>
<dbReference type="Proteomes" id="UP001470230">
    <property type="component" value="Unassembled WGS sequence"/>
</dbReference>
<dbReference type="Gene3D" id="1.10.10.10">
    <property type="entry name" value="Winged helix-like DNA-binding domain superfamily/Winged helix DNA-binding domain"/>
    <property type="match status" value="1"/>
</dbReference>
<sequence length="288" mass="32862">MSSRQVQAKRDEIRQKELSARILKIFQDDPNHNFSPKELEKALGNENVIDQELILKFIKNFIDNGNVRNVQLENGRNRYRYVPEDLSEKFCKLSQEHHRLYSLIEEAGTQGIWRGELKKRANIDEKQIASLLKQLKERLLIKEIASVTDKKKTYFLYDIDPPNEVTGGIWFSGSTFNSEMVDQAIEEVISRVSTSGISVRDLRKKVKTEGISNIAFNDEEADQLINAAISTGRIYKKNEKLRPGPSKPVVSPISKTACKGCPFIDVCEPGGAYDPPSCPYLQKMTEYY</sequence>